<dbReference type="HAMAP" id="MF_00500">
    <property type="entry name" value="Ribosomal_bS20"/>
    <property type="match status" value="1"/>
</dbReference>
<protein>
    <recommendedName>
        <fullName evidence="7 8">Small ribosomal subunit protein bS20</fullName>
    </recommendedName>
</protein>
<keyword evidence="5 8" id="KW-0689">Ribosomal protein</keyword>
<evidence type="ECO:0000256" key="1">
    <source>
        <dbReference type="ARBA" id="ARBA00003134"/>
    </source>
</evidence>
<evidence type="ECO:0000313" key="10">
    <source>
        <dbReference type="EMBL" id="HIU62724.1"/>
    </source>
</evidence>
<reference evidence="10" key="2">
    <citation type="journal article" date="2021" name="PeerJ">
        <title>Extensive microbial diversity within the chicken gut microbiome revealed by metagenomics and culture.</title>
        <authorList>
            <person name="Gilroy R."/>
            <person name="Ravi A."/>
            <person name="Getino M."/>
            <person name="Pursley I."/>
            <person name="Horton D.L."/>
            <person name="Alikhan N.F."/>
            <person name="Baker D."/>
            <person name="Gharbi K."/>
            <person name="Hall N."/>
            <person name="Watson M."/>
            <person name="Adriaenssens E.M."/>
            <person name="Foster-Nyarko E."/>
            <person name="Jarju S."/>
            <person name="Secka A."/>
            <person name="Antonio M."/>
            <person name="Oren A."/>
            <person name="Chaudhuri R.R."/>
            <person name="La Ragione R."/>
            <person name="Hildebrand F."/>
            <person name="Pallen M.J."/>
        </authorList>
    </citation>
    <scope>NUCLEOTIDE SEQUENCE</scope>
    <source>
        <strain evidence="10">9366</strain>
    </source>
</reference>
<dbReference type="PANTHER" id="PTHR33398">
    <property type="entry name" value="30S RIBOSOMAL PROTEIN S20"/>
    <property type="match status" value="1"/>
</dbReference>
<keyword evidence="3 8" id="KW-0699">rRNA-binding</keyword>
<dbReference type="Proteomes" id="UP000824145">
    <property type="component" value="Unassembled WGS sequence"/>
</dbReference>
<dbReference type="GO" id="GO:0006412">
    <property type="term" value="P:translation"/>
    <property type="evidence" value="ECO:0007669"/>
    <property type="project" value="UniProtKB-UniRule"/>
</dbReference>
<evidence type="ECO:0000256" key="8">
    <source>
        <dbReference type="HAMAP-Rule" id="MF_00500"/>
    </source>
</evidence>
<comment type="function">
    <text evidence="1 8">Binds directly to 16S ribosomal RNA.</text>
</comment>
<sequence length="91" mass="10287">MPQIKSQKKRVITNEKANERNVAKRTRVRNSVKKFRAAVAAGDVELAKTLLRETISLIDRAKSDGVYKDNTASRKVSRLSKELYALENANK</sequence>
<dbReference type="InterPro" id="IPR036510">
    <property type="entry name" value="Ribosomal_bS20_sf"/>
</dbReference>
<dbReference type="EMBL" id="DVNJ01000015">
    <property type="protein sequence ID" value="HIU62724.1"/>
    <property type="molecule type" value="Genomic_DNA"/>
</dbReference>
<evidence type="ECO:0000256" key="5">
    <source>
        <dbReference type="ARBA" id="ARBA00022980"/>
    </source>
</evidence>
<evidence type="ECO:0000256" key="9">
    <source>
        <dbReference type="SAM" id="MobiDB-lite"/>
    </source>
</evidence>
<gene>
    <name evidence="8 10" type="primary">rpsT</name>
    <name evidence="10" type="ORF">IAB07_03010</name>
</gene>
<comment type="similarity">
    <text evidence="2 8">Belongs to the bacterial ribosomal protein bS20 family.</text>
</comment>
<dbReference type="GO" id="GO:0005829">
    <property type="term" value="C:cytosol"/>
    <property type="evidence" value="ECO:0007669"/>
    <property type="project" value="TreeGrafter"/>
</dbReference>
<dbReference type="GO" id="GO:0003735">
    <property type="term" value="F:structural constituent of ribosome"/>
    <property type="evidence" value="ECO:0007669"/>
    <property type="project" value="InterPro"/>
</dbReference>
<feature type="region of interest" description="Disordered" evidence="9">
    <location>
        <begin position="1"/>
        <end position="25"/>
    </location>
</feature>
<evidence type="ECO:0000256" key="3">
    <source>
        <dbReference type="ARBA" id="ARBA00022730"/>
    </source>
</evidence>
<evidence type="ECO:0000256" key="2">
    <source>
        <dbReference type="ARBA" id="ARBA00007634"/>
    </source>
</evidence>
<organism evidence="10 11">
    <name type="scientific">Candidatus Caccalectryoclostridium excrementigallinarum</name>
    <dbReference type="NCBI Taxonomy" id="2840710"/>
    <lineage>
        <taxon>Bacteria</taxon>
        <taxon>Bacillati</taxon>
        <taxon>Bacillota</taxon>
        <taxon>Clostridia</taxon>
        <taxon>Christensenellales</taxon>
        <taxon>Christensenellaceae</taxon>
        <taxon>Christensenellaceae incertae sedis</taxon>
        <taxon>Candidatus Caccalectryoclostridium</taxon>
    </lineage>
</organism>
<evidence type="ECO:0000256" key="6">
    <source>
        <dbReference type="ARBA" id="ARBA00023274"/>
    </source>
</evidence>
<dbReference type="AlphaFoldDB" id="A0A9D1MM17"/>
<keyword evidence="6 8" id="KW-0687">Ribonucleoprotein</keyword>
<dbReference type="GO" id="GO:0015935">
    <property type="term" value="C:small ribosomal subunit"/>
    <property type="evidence" value="ECO:0007669"/>
    <property type="project" value="TreeGrafter"/>
</dbReference>
<dbReference type="Pfam" id="PF01649">
    <property type="entry name" value="Ribosomal_S20p"/>
    <property type="match status" value="1"/>
</dbReference>
<comment type="caution">
    <text evidence="10">The sequence shown here is derived from an EMBL/GenBank/DDBJ whole genome shotgun (WGS) entry which is preliminary data.</text>
</comment>
<reference evidence="10" key="1">
    <citation type="submission" date="2020-10" db="EMBL/GenBank/DDBJ databases">
        <authorList>
            <person name="Gilroy R."/>
        </authorList>
    </citation>
    <scope>NUCLEOTIDE SEQUENCE</scope>
    <source>
        <strain evidence="10">9366</strain>
    </source>
</reference>
<dbReference type="NCBIfam" id="TIGR00029">
    <property type="entry name" value="S20"/>
    <property type="match status" value="1"/>
</dbReference>
<accession>A0A9D1MM17</accession>
<dbReference type="InterPro" id="IPR002583">
    <property type="entry name" value="Ribosomal_bS20"/>
</dbReference>
<name>A0A9D1MM17_9FIRM</name>
<dbReference type="SUPFAM" id="SSF46992">
    <property type="entry name" value="Ribosomal protein S20"/>
    <property type="match status" value="1"/>
</dbReference>
<feature type="compositionally biased region" description="Basic and acidic residues" evidence="9">
    <location>
        <begin position="12"/>
        <end position="22"/>
    </location>
</feature>
<evidence type="ECO:0000256" key="4">
    <source>
        <dbReference type="ARBA" id="ARBA00022884"/>
    </source>
</evidence>
<evidence type="ECO:0000313" key="11">
    <source>
        <dbReference type="Proteomes" id="UP000824145"/>
    </source>
</evidence>
<dbReference type="GO" id="GO:0070181">
    <property type="term" value="F:small ribosomal subunit rRNA binding"/>
    <property type="evidence" value="ECO:0007669"/>
    <property type="project" value="TreeGrafter"/>
</dbReference>
<keyword evidence="4 8" id="KW-0694">RNA-binding</keyword>
<dbReference type="FunFam" id="1.20.58.110:FF:000001">
    <property type="entry name" value="30S ribosomal protein S20"/>
    <property type="match status" value="1"/>
</dbReference>
<proteinExistence type="inferred from homology"/>
<evidence type="ECO:0000256" key="7">
    <source>
        <dbReference type="ARBA" id="ARBA00035136"/>
    </source>
</evidence>
<dbReference type="PANTHER" id="PTHR33398:SF1">
    <property type="entry name" value="SMALL RIBOSOMAL SUBUNIT PROTEIN BS20C"/>
    <property type="match status" value="1"/>
</dbReference>
<feature type="compositionally biased region" description="Basic residues" evidence="9">
    <location>
        <begin position="1"/>
        <end position="11"/>
    </location>
</feature>
<dbReference type="Gene3D" id="1.20.58.110">
    <property type="entry name" value="Ribosomal protein S20"/>
    <property type="match status" value="1"/>
</dbReference>